<keyword evidence="4 12" id="KW-0479">Metal-binding</keyword>
<dbReference type="GO" id="GO:0072669">
    <property type="term" value="C:tRNA-splicing ligase complex"/>
    <property type="evidence" value="ECO:0007669"/>
    <property type="project" value="TreeGrafter"/>
</dbReference>
<dbReference type="EC" id="6.5.1.8" evidence="2"/>
<feature type="binding site" evidence="11">
    <location>
        <begin position="338"/>
        <end position="339"/>
    </location>
    <ligand>
        <name>GMP</name>
        <dbReference type="ChEBI" id="CHEBI:58115"/>
    </ligand>
</feature>
<comment type="caution">
    <text evidence="13">The sequence shown here is derived from an EMBL/GenBank/DDBJ whole genome shotgun (WGS) entry which is preliminary data.</text>
</comment>
<dbReference type="GO" id="GO:0006396">
    <property type="term" value="P:RNA processing"/>
    <property type="evidence" value="ECO:0007669"/>
    <property type="project" value="InterPro"/>
</dbReference>
<reference evidence="13 14" key="1">
    <citation type="journal article" date="2020" name="Genome Biol. Evol.">
        <title>Comparative genomics of strictly vertically transmitted, feminizing microsporidia endosymbionts of amphipod crustaceans.</title>
        <authorList>
            <person name="Cormier A."/>
            <person name="Chebbi M.A."/>
            <person name="Giraud I."/>
            <person name="Wattier R."/>
            <person name="Teixeira M."/>
            <person name="Gilbert C."/>
            <person name="Rigaud T."/>
            <person name="Cordaux R."/>
        </authorList>
    </citation>
    <scope>NUCLEOTIDE SEQUENCE [LARGE SCALE GENOMIC DNA]</scope>
    <source>
        <strain evidence="13 14">Ou3-Ou53</strain>
    </source>
</reference>
<proteinExistence type="inferred from homology"/>
<dbReference type="FunFam" id="3.90.1860.10:FF:000001">
    <property type="entry name" value="tRNA-splicing ligase RtcB homolog"/>
    <property type="match status" value="1"/>
</dbReference>
<keyword evidence="3 13" id="KW-0436">Ligase</keyword>
<evidence type="ECO:0000313" key="13">
    <source>
        <dbReference type="EMBL" id="KAF9760744.1"/>
    </source>
</evidence>
<evidence type="ECO:0000256" key="4">
    <source>
        <dbReference type="ARBA" id="ARBA00022723"/>
    </source>
</evidence>
<sequence>MENSTNFNKEGIIDHTGYLEVDKTFNEQMKTSCRIYVDNELRTVVKNEDVLLKQISQVASLPGIVGEVIGLPDIHLGYGFPIGSVVAFDMEDSRSIIAPGGVGYDINCGVRAIRTNIKLKDIKGKEEEIAQKLFDSIPSGLAFENSSTATSGITISVKELNRILDGGLEYLVSTGAISEDNLEYTESRGKIKGNSKLVSQKAKGKGINQLCSLGSGNHYLEIQYVSEVYEEEIAKVLGIKENQIIISIHTGSRGLGHTVCQDYLDIMYKDSIDYYKGMPKELSSAPIASQASQDYQLAMGSASNYAFCNRALISEKAKKVLKEYFEDFEAELVYDVCHNIAKEEVYGSKRCLIHRKGASRILEPHHPELPQKYKEIGQPVLVGGSMGTCSFLLVGDTNAPSTFRSTCHGAGRVVSRKDSKIKFTYEEVFNELKEQNIVVKCGSTNGLVEEAPSCYKDVDSVVDISQRIGVSKKVCKVKPVIVIKG</sequence>
<organism evidence="13 14">
    <name type="scientific">Nosema granulosis</name>
    <dbReference type="NCBI Taxonomy" id="83296"/>
    <lineage>
        <taxon>Eukaryota</taxon>
        <taxon>Fungi</taxon>
        <taxon>Fungi incertae sedis</taxon>
        <taxon>Microsporidia</taxon>
        <taxon>Nosematidae</taxon>
        <taxon>Nosema</taxon>
    </lineage>
</organism>
<evidence type="ECO:0000256" key="11">
    <source>
        <dbReference type="PIRSR" id="PIRSR601233-2"/>
    </source>
</evidence>
<evidence type="ECO:0000256" key="9">
    <source>
        <dbReference type="ARBA" id="ARBA00049514"/>
    </source>
</evidence>
<dbReference type="EMBL" id="SBJO01000532">
    <property type="protein sequence ID" value="KAF9760744.1"/>
    <property type="molecule type" value="Genomic_DNA"/>
</dbReference>
<evidence type="ECO:0000256" key="12">
    <source>
        <dbReference type="PIRSR" id="PIRSR601233-3"/>
    </source>
</evidence>
<dbReference type="GO" id="GO:0003972">
    <property type="term" value="F:RNA ligase (ATP) activity"/>
    <property type="evidence" value="ECO:0007669"/>
    <property type="project" value="TreeGrafter"/>
</dbReference>
<protein>
    <recommendedName>
        <fullName evidence="2">3'-phosphate/5'-hydroxy nucleic acid ligase</fullName>
        <ecNumber evidence="2">6.5.1.8</ecNumber>
    </recommendedName>
</protein>
<evidence type="ECO:0000256" key="6">
    <source>
        <dbReference type="ARBA" id="ARBA00023134"/>
    </source>
</evidence>
<comment type="similarity">
    <text evidence="1">Belongs to the RtcB family.</text>
</comment>
<feature type="binding site" evidence="12">
    <location>
        <position position="218"/>
    </location>
    <ligand>
        <name>Mn(2+)</name>
        <dbReference type="ChEBI" id="CHEBI:29035"/>
        <label>1</label>
    </ligand>
</feature>
<keyword evidence="6 11" id="KW-0342">GTP-binding</keyword>
<dbReference type="GO" id="GO:0005634">
    <property type="term" value="C:nucleus"/>
    <property type="evidence" value="ECO:0007669"/>
    <property type="project" value="TreeGrafter"/>
</dbReference>
<dbReference type="InterPro" id="IPR036025">
    <property type="entry name" value="RtcB-like_sf"/>
</dbReference>
<dbReference type="PANTHER" id="PTHR11118:SF1">
    <property type="entry name" value="RNA-SPLICING LIGASE RTCB HOMOLOG"/>
    <property type="match status" value="1"/>
</dbReference>
<feature type="binding site" evidence="12">
    <location>
        <position position="338"/>
    </location>
    <ligand>
        <name>Mn(2+)</name>
        <dbReference type="ChEBI" id="CHEBI:29035"/>
        <label>2</label>
    </ligand>
</feature>
<evidence type="ECO:0000256" key="5">
    <source>
        <dbReference type="ARBA" id="ARBA00022741"/>
    </source>
</evidence>
<evidence type="ECO:0000256" key="3">
    <source>
        <dbReference type="ARBA" id="ARBA00022598"/>
    </source>
</evidence>
<evidence type="ECO:0000256" key="10">
    <source>
        <dbReference type="PIRSR" id="PIRSR601233-1"/>
    </source>
</evidence>
<feature type="binding site" evidence="11">
    <location>
        <begin position="217"/>
        <end position="221"/>
    </location>
    <ligand>
        <name>GMP</name>
        <dbReference type="ChEBI" id="CHEBI:58115"/>
    </ligand>
</feature>
<dbReference type="AlphaFoldDB" id="A0A9P6GW10"/>
<feature type="binding site" evidence="11">
    <location>
        <position position="390"/>
    </location>
    <ligand>
        <name>GMP</name>
        <dbReference type="ChEBI" id="CHEBI:58115"/>
    </ligand>
</feature>
<evidence type="ECO:0000256" key="7">
    <source>
        <dbReference type="ARBA" id="ARBA00023211"/>
    </source>
</evidence>
<keyword evidence="5 11" id="KW-0547">Nucleotide-binding</keyword>
<dbReference type="Pfam" id="PF01139">
    <property type="entry name" value="RtcB"/>
    <property type="match status" value="1"/>
</dbReference>
<keyword evidence="7 12" id="KW-0464">Manganese</keyword>
<dbReference type="PANTHER" id="PTHR11118">
    <property type="entry name" value="RNA-SPLICING LIGASE RTCB HOMOLOG"/>
    <property type="match status" value="1"/>
</dbReference>
<feature type="active site" description="GMP-histidine intermediate" evidence="10">
    <location>
        <position position="408"/>
    </location>
</feature>
<dbReference type="InterPro" id="IPR001233">
    <property type="entry name" value="RtcB"/>
</dbReference>
<comment type="catalytic activity">
    <reaction evidence="9">
        <text>a 3'-end 2',3'-cyclophospho-ribonucleotide-RNA + a 5'-end dephospho-ribonucleoside-RNA + GTP + H2O = a ribonucleotidyl-ribonucleotide-RNA + GMP + diphosphate + H(+)</text>
        <dbReference type="Rhea" id="RHEA:68080"/>
        <dbReference type="Rhea" id="RHEA-COMP:10464"/>
        <dbReference type="Rhea" id="RHEA-COMP:13936"/>
        <dbReference type="Rhea" id="RHEA-COMP:17355"/>
        <dbReference type="ChEBI" id="CHEBI:15377"/>
        <dbReference type="ChEBI" id="CHEBI:15378"/>
        <dbReference type="ChEBI" id="CHEBI:33019"/>
        <dbReference type="ChEBI" id="CHEBI:37565"/>
        <dbReference type="ChEBI" id="CHEBI:58115"/>
        <dbReference type="ChEBI" id="CHEBI:83064"/>
        <dbReference type="ChEBI" id="CHEBI:138284"/>
        <dbReference type="ChEBI" id="CHEBI:173118"/>
        <dbReference type="EC" id="6.5.1.8"/>
    </reaction>
</comment>
<dbReference type="GO" id="GO:0005525">
    <property type="term" value="F:GTP binding"/>
    <property type="evidence" value="ECO:0007669"/>
    <property type="project" value="UniProtKB-KW"/>
</dbReference>
<dbReference type="SUPFAM" id="SSF103365">
    <property type="entry name" value="Hypothetical protein PH1602"/>
    <property type="match status" value="1"/>
</dbReference>
<gene>
    <name evidence="13" type="ORF">NGRA_3036</name>
</gene>
<feature type="binding site" evidence="12">
    <location>
        <position position="105"/>
    </location>
    <ligand>
        <name>Mn(2+)</name>
        <dbReference type="ChEBI" id="CHEBI:29035"/>
        <label>1</label>
    </ligand>
</feature>
<feature type="binding site" evidence="12">
    <location>
        <position position="249"/>
    </location>
    <ligand>
        <name>Mn(2+)</name>
        <dbReference type="ChEBI" id="CHEBI:29035"/>
        <label>2</label>
    </ligand>
</feature>
<feature type="binding site" evidence="11">
    <location>
        <position position="484"/>
    </location>
    <ligand>
        <name>GMP</name>
        <dbReference type="ChEBI" id="CHEBI:58115"/>
    </ligand>
</feature>
<dbReference type="GO" id="GO:0170057">
    <property type="term" value="F:RNA ligase (GTP) activity"/>
    <property type="evidence" value="ECO:0007669"/>
    <property type="project" value="UniProtKB-EC"/>
</dbReference>
<dbReference type="Gene3D" id="3.90.1860.10">
    <property type="entry name" value="tRNA-splicing ligase RtcB"/>
    <property type="match status" value="1"/>
</dbReference>
<evidence type="ECO:0000313" key="14">
    <source>
        <dbReference type="Proteomes" id="UP000740883"/>
    </source>
</evidence>
<dbReference type="GO" id="GO:0046872">
    <property type="term" value="F:metal ion binding"/>
    <property type="evidence" value="ECO:0007669"/>
    <property type="project" value="UniProtKB-KW"/>
</dbReference>
<comment type="cofactor">
    <cofactor evidence="12">
        <name>Mn(2+)</name>
        <dbReference type="ChEBI" id="CHEBI:29035"/>
    </cofactor>
    <text evidence="12">Binds 2 manganese ions per subunit.</text>
</comment>
<comment type="catalytic activity">
    <reaction evidence="8">
        <text>a 3'-end 3'-phospho-ribonucleotide-RNA + a 5'-end dephospho-ribonucleoside-RNA + GTP = a ribonucleotidyl-ribonucleotide-RNA + GMP + diphosphate</text>
        <dbReference type="Rhea" id="RHEA:68076"/>
        <dbReference type="Rhea" id="RHEA-COMP:10463"/>
        <dbReference type="Rhea" id="RHEA-COMP:13936"/>
        <dbReference type="Rhea" id="RHEA-COMP:17355"/>
        <dbReference type="ChEBI" id="CHEBI:33019"/>
        <dbReference type="ChEBI" id="CHEBI:37565"/>
        <dbReference type="ChEBI" id="CHEBI:58115"/>
        <dbReference type="ChEBI" id="CHEBI:83062"/>
        <dbReference type="ChEBI" id="CHEBI:138284"/>
        <dbReference type="ChEBI" id="CHEBI:173118"/>
        <dbReference type="EC" id="6.5.1.8"/>
    </reaction>
</comment>
<name>A0A9P6GW10_9MICR</name>
<keyword evidence="14" id="KW-1185">Reference proteome</keyword>
<accession>A0A9P6GW10</accession>
<evidence type="ECO:0000256" key="1">
    <source>
        <dbReference type="ARBA" id="ARBA00008071"/>
    </source>
</evidence>
<dbReference type="Proteomes" id="UP000740883">
    <property type="component" value="Unassembled WGS sequence"/>
</dbReference>
<evidence type="ECO:0000256" key="2">
    <source>
        <dbReference type="ARBA" id="ARBA00012726"/>
    </source>
</evidence>
<feature type="binding site" evidence="11">
    <location>
        <begin position="383"/>
        <end position="386"/>
    </location>
    <ligand>
        <name>GMP</name>
        <dbReference type="ChEBI" id="CHEBI:58115"/>
    </ligand>
</feature>
<feature type="binding site" evidence="11">
    <location>
        <begin position="408"/>
        <end position="411"/>
    </location>
    <ligand>
        <name>GMP</name>
        <dbReference type="ChEBI" id="CHEBI:58115"/>
    </ligand>
</feature>
<dbReference type="OrthoDB" id="10249697at2759"/>
<evidence type="ECO:0000256" key="8">
    <source>
        <dbReference type="ARBA" id="ARBA00047746"/>
    </source>
</evidence>